<dbReference type="AlphaFoldDB" id="A0A0G1VPU6"/>
<dbReference type="InterPro" id="IPR036291">
    <property type="entry name" value="NAD(P)-bd_dom_sf"/>
</dbReference>
<protein>
    <recommendedName>
        <fullName evidence="7">N-acetyl-gamma-glutamyl-phosphate reductase</fullName>
        <shortName evidence="7">AGPR</shortName>
        <ecNumber evidence="7">1.2.1.38</ecNumber>
    </recommendedName>
    <alternativeName>
        <fullName evidence="7">N-acetyl-glutamate semialdehyde dehydrogenase</fullName>
        <shortName evidence="7">NAGSA dehydrogenase</shortName>
    </alternativeName>
</protein>
<dbReference type="InterPro" id="IPR000534">
    <property type="entry name" value="Semialdehyde_DH_NAD-bd"/>
</dbReference>
<evidence type="ECO:0000256" key="8">
    <source>
        <dbReference type="PROSITE-ProRule" id="PRU10010"/>
    </source>
</evidence>
<name>A0A0G1VPU6_9BACT</name>
<dbReference type="NCBIfam" id="TIGR01850">
    <property type="entry name" value="argC"/>
    <property type="match status" value="1"/>
</dbReference>
<evidence type="ECO:0000256" key="2">
    <source>
        <dbReference type="ARBA" id="ARBA00022571"/>
    </source>
</evidence>
<dbReference type="GO" id="GO:0070401">
    <property type="term" value="F:NADP+ binding"/>
    <property type="evidence" value="ECO:0007669"/>
    <property type="project" value="InterPro"/>
</dbReference>
<feature type="active site" evidence="7 8">
    <location>
        <position position="163"/>
    </location>
</feature>
<dbReference type="InterPro" id="IPR023013">
    <property type="entry name" value="AGPR_AS"/>
</dbReference>
<dbReference type="PATRIC" id="fig|1618669.3.peg.387"/>
<evidence type="ECO:0000313" key="11">
    <source>
        <dbReference type="Proteomes" id="UP000033965"/>
    </source>
</evidence>
<dbReference type="InterPro" id="IPR050085">
    <property type="entry name" value="AGPR"/>
</dbReference>
<evidence type="ECO:0000259" key="9">
    <source>
        <dbReference type="SMART" id="SM00859"/>
    </source>
</evidence>
<evidence type="ECO:0000256" key="3">
    <source>
        <dbReference type="ARBA" id="ARBA00022605"/>
    </source>
</evidence>
<proteinExistence type="inferred from homology"/>
<accession>A0A0G1VPU6</accession>
<evidence type="ECO:0000256" key="6">
    <source>
        <dbReference type="ARBA" id="ARBA00050557"/>
    </source>
</evidence>
<keyword evidence="7" id="KW-0963">Cytoplasm</keyword>
<dbReference type="InterPro" id="IPR058924">
    <property type="entry name" value="AGPR_dimerisation_dom"/>
</dbReference>
<dbReference type="PROSITE" id="PS01224">
    <property type="entry name" value="ARGC"/>
    <property type="match status" value="1"/>
</dbReference>
<dbReference type="GO" id="GO:0006526">
    <property type="term" value="P:L-arginine biosynthetic process"/>
    <property type="evidence" value="ECO:0007669"/>
    <property type="project" value="UniProtKB-UniRule"/>
</dbReference>
<dbReference type="FunFam" id="3.30.360.10:FF:000014">
    <property type="entry name" value="N-acetyl-gamma-glutamyl-phosphate reductase"/>
    <property type="match status" value="1"/>
</dbReference>
<dbReference type="CDD" id="cd17895">
    <property type="entry name" value="AGPR_1_N"/>
    <property type="match status" value="1"/>
</dbReference>
<dbReference type="Gene3D" id="3.40.50.720">
    <property type="entry name" value="NAD(P)-binding Rossmann-like Domain"/>
    <property type="match status" value="1"/>
</dbReference>
<evidence type="ECO:0000256" key="5">
    <source>
        <dbReference type="ARBA" id="ARBA00023002"/>
    </source>
</evidence>
<dbReference type="GO" id="GO:0003942">
    <property type="term" value="F:N-acetyl-gamma-glutamyl-phosphate reductase activity"/>
    <property type="evidence" value="ECO:0007669"/>
    <property type="project" value="UniProtKB-UniRule"/>
</dbReference>
<keyword evidence="5 7" id="KW-0560">Oxidoreductase</keyword>
<evidence type="ECO:0000313" key="10">
    <source>
        <dbReference type="EMBL" id="KKW08476.1"/>
    </source>
</evidence>
<evidence type="ECO:0000256" key="1">
    <source>
        <dbReference type="ARBA" id="ARBA00004862"/>
    </source>
</evidence>
<keyword evidence="3 7" id="KW-0028">Amino-acid biosynthesis</keyword>
<feature type="domain" description="Semialdehyde dehydrogenase NAD-binding" evidence="9">
    <location>
        <begin position="16"/>
        <end position="155"/>
    </location>
</feature>
<evidence type="ECO:0000256" key="4">
    <source>
        <dbReference type="ARBA" id="ARBA00022857"/>
    </source>
</evidence>
<dbReference type="SUPFAM" id="SSF55347">
    <property type="entry name" value="Glyceraldehyde-3-phosphate dehydrogenase-like, C-terminal domain"/>
    <property type="match status" value="1"/>
</dbReference>
<dbReference type="Gene3D" id="3.30.360.10">
    <property type="entry name" value="Dihydrodipicolinate Reductase, domain 2"/>
    <property type="match status" value="1"/>
</dbReference>
<dbReference type="Pfam" id="PF22698">
    <property type="entry name" value="Semialdhyde_dhC_1"/>
    <property type="match status" value="1"/>
</dbReference>
<evidence type="ECO:0000256" key="7">
    <source>
        <dbReference type="HAMAP-Rule" id="MF_00150"/>
    </source>
</evidence>
<reference evidence="10" key="1">
    <citation type="journal article" date="2015" name="Nature">
        <title>rRNA introns, odd ribosomes, and small enigmatic genomes across a large radiation of phyla.</title>
        <authorList>
            <person name="Brown C.T."/>
            <person name="Hug L.A."/>
            <person name="Thomas B.C."/>
            <person name="Sharon I."/>
            <person name="Castelle C.J."/>
            <person name="Singh A."/>
            <person name="Wilkins M.J."/>
            <person name="Williams K.H."/>
            <person name="Banfield J.F."/>
        </authorList>
    </citation>
    <scope>NUCLEOTIDE SEQUENCE [LARGE SCALE GENOMIC DNA]</scope>
</reference>
<comment type="pathway">
    <text evidence="1 7">Amino-acid biosynthesis; L-arginine biosynthesis; N(2)-acetyl-L-ornithine from L-glutamate: step 3/4.</text>
</comment>
<comment type="function">
    <text evidence="7">Catalyzes the NADPH-dependent reduction of N-acetyl-5-glutamyl phosphate to yield N-acetyl-L-glutamate 5-semialdehyde.</text>
</comment>
<organism evidence="10 11">
    <name type="scientific">Candidatus Kaiserbacteria bacterium GW2011_GWA2_49_19</name>
    <dbReference type="NCBI Taxonomy" id="1618669"/>
    <lineage>
        <taxon>Bacteria</taxon>
        <taxon>Candidatus Kaiseribacteriota</taxon>
    </lineage>
</organism>
<dbReference type="SMART" id="SM00859">
    <property type="entry name" value="Semialdhyde_dh"/>
    <property type="match status" value="1"/>
</dbReference>
<dbReference type="CDD" id="cd23934">
    <property type="entry name" value="AGPR_1_C"/>
    <property type="match status" value="1"/>
</dbReference>
<dbReference type="Proteomes" id="UP000033965">
    <property type="component" value="Unassembled WGS sequence"/>
</dbReference>
<sequence length="352" mass="38677">MKKINNKATKIANKLRVGVVGATGFTGEELVRILSRHPNAEVTYVSSSEDRALKIQDIFPYLKKALDLKCNAFSADEAIEKTDVIFLALPHTHSMQNVPKLLQAGKKIIDVSADYRLQDVKVFEKFYKTPHTDAENLRQAVYGLPELNREEIKSAKLIANPGCYPTGAILGILPGLKKGVFDEASIHIDAKSGVTGAGRKAEKTLNFSEVNESVKAYKLFEHQHVPEIDQALSGVSGKSVSVVFVPHLIPINRGILSTIYVKLAKKTSDEELLSIYKKFYANEPFVKVYDAGRLPEIKNVAHTNFCDIGLKVNEEKNLAVIITAIDNLQKGAAGQAVQNLNIMCGFEETAGL</sequence>
<gene>
    <name evidence="7" type="primary">argC</name>
    <name evidence="10" type="ORF">UY44_C0010G0008</name>
</gene>
<dbReference type="Pfam" id="PF01118">
    <property type="entry name" value="Semialdhyde_dh"/>
    <property type="match status" value="1"/>
</dbReference>
<dbReference type="UniPathway" id="UPA00068">
    <property type="reaction ID" value="UER00108"/>
</dbReference>
<dbReference type="HAMAP" id="MF_00150">
    <property type="entry name" value="ArgC_type1"/>
    <property type="match status" value="1"/>
</dbReference>
<comment type="caution">
    <text evidence="10">The sequence shown here is derived from an EMBL/GenBank/DDBJ whole genome shotgun (WGS) entry which is preliminary data.</text>
</comment>
<dbReference type="InterPro" id="IPR000706">
    <property type="entry name" value="AGPR_type-1"/>
</dbReference>
<dbReference type="PANTHER" id="PTHR32338">
    <property type="entry name" value="N-ACETYL-GAMMA-GLUTAMYL-PHOSPHATE REDUCTASE, CHLOROPLASTIC-RELATED-RELATED"/>
    <property type="match status" value="1"/>
</dbReference>
<dbReference type="GO" id="GO:0005737">
    <property type="term" value="C:cytoplasm"/>
    <property type="evidence" value="ECO:0007669"/>
    <property type="project" value="UniProtKB-SubCell"/>
</dbReference>
<dbReference type="EC" id="1.2.1.38" evidence="7"/>
<comment type="catalytic activity">
    <reaction evidence="6 7">
        <text>N-acetyl-L-glutamate 5-semialdehyde + phosphate + NADP(+) = N-acetyl-L-glutamyl 5-phosphate + NADPH + H(+)</text>
        <dbReference type="Rhea" id="RHEA:21588"/>
        <dbReference type="ChEBI" id="CHEBI:15378"/>
        <dbReference type="ChEBI" id="CHEBI:29123"/>
        <dbReference type="ChEBI" id="CHEBI:43474"/>
        <dbReference type="ChEBI" id="CHEBI:57783"/>
        <dbReference type="ChEBI" id="CHEBI:57936"/>
        <dbReference type="ChEBI" id="CHEBI:58349"/>
        <dbReference type="EC" id="1.2.1.38"/>
    </reaction>
</comment>
<dbReference type="EMBL" id="LCPZ01000010">
    <property type="protein sequence ID" value="KKW08476.1"/>
    <property type="molecule type" value="Genomic_DNA"/>
</dbReference>
<keyword evidence="4 7" id="KW-0521">NADP</keyword>
<dbReference type="PANTHER" id="PTHR32338:SF10">
    <property type="entry name" value="N-ACETYL-GAMMA-GLUTAMYL-PHOSPHATE REDUCTASE, CHLOROPLASTIC-RELATED"/>
    <property type="match status" value="1"/>
</dbReference>
<comment type="similarity">
    <text evidence="7">Belongs to the NAGSA dehydrogenase family. Type 1 subfamily.</text>
</comment>
<comment type="subcellular location">
    <subcellularLocation>
        <location evidence="7">Cytoplasm</location>
    </subcellularLocation>
</comment>
<dbReference type="SUPFAM" id="SSF51735">
    <property type="entry name" value="NAD(P)-binding Rossmann-fold domains"/>
    <property type="match status" value="1"/>
</dbReference>
<dbReference type="GO" id="GO:0051287">
    <property type="term" value="F:NAD binding"/>
    <property type="evidence" value="ECO:0007669"/>
    <property type="project" value="InterPro"/>
</dbReference>
<keyword evidence="2 7" id="KW-0055">Arginine biosynthesis</keyword>